<keyword evidence="1" id="KW-1003">Cell membrane</keyword>
<evidence type="ECO:0000313" key="3">
    <source>
        <dbReference type="EMBL" id="MFC6363209.1"/>
    </source>
</evidence>
<keyword evidence="1 2" id="KW-0472">Membrane</keyword>
<organism evidence="3 4">
    <name type="scientific">Tatumella punctata</name>
    <dbReference type="NCBI Taxonomy" id="399969"/>
    <lineage>
        <taxon>Bacteria</taxon>
        <taxon>Pseudomonadati</taxon>
        <taxon>Pseudomonadota</taxon>
        <taxon>Gammaproteobacteria</taxon>
        <taxon>Enterobacterales</taxon>
        <taxon>Erwiniaceae</taxon>
        <taxon>Tatumella</taxon>
    </lineage>
</organism>
<dbReference type="RefSeq" id="WP_212709070.1">
    <property type="nucleotide sequence ID" value="NZ_BAAAFW010000018.1"/>
</dbReference>
<comment type="subcellular location">
    <subcellularLocation>
        <location evidence="1">Cell inner membrane</location>
        <topology evidence="1">Multi-pass membrane protein</topology>
    </subcellularLocation>
</comment>
<dbReference type="PANTHER" id="PTHR35813:SF1">
    <property type="entry name" value="INNER MEMBRANE PROTEIN YBAN"/>
    <property type="match status" value="1"/>
</dbReference>
<proteinExistence type="predicted"/>
<accession>A0ABW1VQ69</accession>
<keyword evidence="4" id="KW-1185">Reference proteome</keyword>
<reference evidence="4" key="1">
    <citation type="journal article" date="2019" name="Int. J. Syst. Evol. Microbiol.">
        <title>The Global Catalogue of Microorganisms (GCM) 10K type strain sequencing project: providing services to taxonomists for standard genome sequencing and annotation.</title>
        <authorList>
            <consortium name="The Broad Institute Genomics Platform"/>
            <consortium name="The Broad Institute Genome Sequencing Center for Infectious Disease"/>
            <person name="Wu L."/>
            <person name="Ma J."/>
        </authorList>
    </citation>
    <scope>NUCLEOTIDE SEQUENCE [LARGE SCALE GENOMIC DNA]</scope>
    <source>
        <strain evidence="4">CGMCC 4.1530</strain>
    </source>
</reference>
<feature type="transmembrane region" description="Helical" evidence="2">
    <location>
        <begin position="23"/>
        <end position="44"/>
    </location>
</feature>
<dbReference type="PANTHER" id="PTHR35813">
    <property type="entry name" value="INNER MEMBRANE PROTEIN YBAN"/>
    <property type="match status" value="1"/>
</dbReference>
<feature type="transmembrane region" description="Helical" evidence="2">
    <location>
        <begin position="116"/>
        <end position="132"/>
    </location>
</feature>
<comment type="caution">
    <text evidence="3">The sequence shown here is derived from an EMBL/GenBank/DDBJ whole genome shotgun (WGS) entry which is preliminary data.</text>
</comment>
<keyword evidence="2" id="KW-1133">Transmembrane helix</keyword>
<dbReference type="Pfam" id="PF04304">
    <property type="entry name" value="DUF454"/>
    <property type="match status" value="1"/>
</dbReference>
<evidence type="ECO:0000256" key="2">
    <source>
        <dbReference type="SAM" id="Phobius"/>
    </source>
</evidence>
<evidence type="ECO:0000313" key="4">
    <source>
        <dbReference type="Proteomes" id="UP001596215"/>
    </source>
</evidence>
<dbReference type="Proteomes" id="UP001596215">
    <property type="component" value="Unassembled WGS sequence"/>
</dbReference>
<dbReference type="InterPro" id="IPR007401">
    <property type="entry name" value="DUF454"/>
</dbReference>
<gene>
    <name evidence="3" type="ORF">ACFP73_14120</name>
</gene>
<dbReference type="EMBL" id="JBHSUC010000022">
    <property type="protein sequence ID" value="MFC6363209.1"/>
    <property type="molecule type" value="Genomic_DNA"/>
</dbReference>
<dbReference type="PIRSF" id="PIRSF016789">
    <property type="entry name" value="DUF454"/>
    <property type="match status" value="1"/>
</dbReference>
<evidence type="ECO:0000256" key="1">
    <source>
        <dbReference type="PIRNR" id="PIRNR016789"/>
    </source>
</evidence>
<protein>
    <recommendedName>
        <fullName evidence="1">Inner membrane protein</fullName>
    </recommendedName>
</protein>
<keyword evidence="2" id="KW-0812">Transmembrane</keyword>
<keyword evidence="1" id="KW-0997">Cell inner membrane</keyword>
<name>A0ABW1VQ69_9GAMM</name>
<sequence>MPLPRDPSSPPSPVAAVGRIRRFLYRCLAVISLLLAVAGLILPGLPCTEFLLLASWAAARSSPRLHGWILRHRIFGPLLANWQRGIMPRKAKWVTTLMMSVSATVMYFTVPHLPSVIITVACMSLVLIWLWYRPET</sequence>